<dbReference type="PANTHER" id="PTHR31642">
    <property type="entry name" value="TRICHOTHECENE 3-O-ACETYLTRANSFERASE"/>
    <property type="match status" value="1"/>
</dbReference>
<evidence type="ECO:0000256" key="1">
    <source>
        <dbReference type="ARBA" id="ARBA00009861"/>
    </source>
</evidence>
<dbReference type="eggNOG" id="ENOG502QVJH">
    <property type="taxonomic scope" value="Eukaryota"/>
</dbReference>
<keyword evidence="3" id="KW-0012">Acyltransferase</keyword>
<dbReference type="PANTHER" id="PTHR31642:SF316">
    <property type="entry name" value="PROTEIN ECERIFERUM 26-LIKE"/>
    <property type="match status" value="1"/>
</dbReference>
<comment type="similarity">
    <text evidence="1">Belongs to the plant acyltransferase family.</text>
</comment>
<evidence type="ECO:0000313" key="6">
    <source>
        <dbReference type="Proteomes" id="UP000265566"/>
    </source>
</evidence>
<dbReference type="Proteomes" id="UP000265566">
    <property type="component" value="Chromosome 7"/>
</dbReference>
<evidence type="ECO:0000313" key="2">
    <source>
        <dbReference type="EMBL" id="AES82649.1"/>
    </source>
</evidence>
<dbReference type="PaxDb" id="3880-AES82649"/>
<keyword evidence="5" id="KW-1185">Reference proteome</keyword>
<evidence type="ECO:0000313" key="5">
    <source>
        <dbReference type="Proteomes" id="UP000002051"/>
    </source>
</evidence>
<dbReference type="KEGG" id="mtr:11434652"/>
<dbReference type="Proteomes" id="UP000002051">
    <property type="component" value="Unassembled WGS sequence"/>
</dbReference>
<reference evidence="2 5" key="1">
    <citation type="journal article" date="2011" name="Nature">
        <title>The Medicago genome provides insight into the evolution of rhizobial symbioses.</title>
        <authorList>
            <person name="Young N.D."/>
            <person name="Debelle F."/>
            <person name="Oldroyd G.E."/>
            <person name="Geurts R."/>
            <person name="Cannon S.B."/>
            <person name="Udvardi M.K."/>
            <person name="Benedito V.A."/>
            <person name="Mayer K.F."/>
            <person name="Gouzy J."/>
            <person name="Schoof H."/>
            <person name="Van de Peer Y."/>
            <person name="Proost S."/>
            <person name="Cook D.R."/>
            <person name="Meyers B.C."/>
            <person name="Spannagl M."/>
            <person name="Cheung F."/>
            <person name="De Mita S."/>
            <person name="Krishnakumar V."/>
            <person name="Gundlach H."/>
            <person name="Zhou S."/>
            <person name="Mudge J."/>
            <person name="Bharti A.K."/>
            <person name="Murray J.D."/>
            <person name="Naoumkina M.A."/>
            <person name="Rosen B."/>
            <person name="Silverstein K.A."/>
            <person name="Tang H."/>
            <person name="Rombauts S."/>
            <person name="Zhao P.X."/>
            <person name="Zhou P."/>
            <person name="Barbe V."/>
            <person name="Bardou P."/>
            <person name="Bechner M."/>
            <person name="Bellec A."/>
            <person name="Berger A."/>
            <person name="Berges H."/>
            <person name="Bidwell S."/>
            <person name="Bisseling T."/>
            <person name="Choisne N."/>
            <person name="Couloux A."/>
            <person name="Denny R."/>
            <person name="Deshpande S."/>
            <person name="Dai X."/>
            <person name="Doyle J.J."/>
            <person name="Dudez A.M."/>
            <person name="Farmer A.D."/>
            <person name="Fouteau S."/>
            <person name="Franken C."/>
            <person name="Gibelin C."/>
            <person name="Gish J."/>
            <person name="Goldstein S."/>
            <person name="Gonzalez A.J."/>
            <person name="Green P.J."/>
            <person name="Hallab A."/>
            <person name="Hartog M."/>
            <person name="Hua A."/>
            <person name="Humphray S.J."/>
            <person name="Jeong D.H."/>
            <person name="Jing Y."/>
            <person name="Jocker A."/>
            <person name="Kenton S.M."/>
            <person name="Kim D.J."/>
            <person name="Klee K."/>
            <person name="Lai H."/>
            <person name="Lang C."/>
            <person name="Lin S."/>
            <person name="Macmil S.L."/>
            <person name="Magdelenat G."/>
            <person name="Matthews L."/>
            <person name="McCorrison J."/>
            <person name="Monaghan E.L."/>
            <person name="Mun J.H."/>
            <person name="Najar F.Z."/>
            <person name="Nicholson C."/>
            <person name="Noirot C."/>
            <person name="O'Bleness M."/>
            <person name="Paule C.R."/>
            <person name="Poulain J."/>
            <person name="Prion F."/>
            <person name="Qin B."/>
            <person name="Qu C."/>
            <person name="Retzel E.F."/>
            <person name="Riddle C."/>
            <person name="Sallet E."/>
            <person name="Samain S."/>
            <person name="Samson N."/>
            <person name="Sanders I."/>
            <person name="Saurat O."/>
            <person name="Scarpelli C."/>
            <person name="Schiex T."/>
            <person name="Segurens B."/>
            <person name="Severin A.J."/>
            <person name="Sherrier D.J."/>
            <person name="Shi R."/>
            <person name="Sims S."/>
            <person name="Singer S.R."/>
            <person name="Sinharoy S."/>
            <person name="Sterck L."/>
            <person name="Viollet A."/>
            <person name="Wang B.B."/>
            <person name="Wang K."/>
            <person name="Wang M."/>
            <person name="Wang X."/>
            <person name="Warfsmann J."/>
            <person name="Weissenbach J."/>
            <person name="White D.D."/>
            <person name="White J.D."/>
            <person name="Wiley G.B."/>
            <person name="Wincker P."/>
            <person name="Xing Y."/>
            <person name="Yang L."/>
            <person name="Yao Z."/>
            <person name="Ying F."/>
            <person name="Zhai J."/>
            <person name="Zhou L."/>
            <person name="Zuber A."/>
            <person name="Denarie J."/>
            <person name="Dixon R.A."/>
            <person name="May G.D."/>
            <person name="Schwartz D.C."/>
            <person name="Rogers J."/>
            <person name="Quetier F."/>
            <person name="Town C.D."/>
            <person name="Roe B.A."/>
        </authorList>
    </citation>
    <scope>NUCLEOTIDE SEQUENCE [LARGE SCALE GENOMIC DNA]</scope>
    <source>
        <strain evidence="2">A17</strain>
        <strain evidence="4 5">cv. Jemalong A17</strain>
    </source>
</reference>
<dbReference type="HOGENOM" id="CLU_049517_1_0_1"/>
<dbReference type="GO" id="GO:0047205">
    <property type="term" value="F:quinate O-hydroxycinnamoyltransferase activity"/>
    <property type="evidence" value="ECO:0007669"/>
    <property type="project" value="UniProtKB-EC"/>
</dbReference>
<reference evidence="4" key="3">
    <citation type="submission" date="2015-04" db="UniProtKB">
        <authorList>
            <consortium name="EnsemblPlants"/>
        </authorList>
    </citation>
    <scope>IDENTIFICATION</scope>
    <source>
        <strain evidence="4">cv. Jemalong A17</strain>
    </source>
</reference>
<reference evidence="2 5" key="2">
    <citation type="journal article" date="2014" name="BMC Genomics">
        <title>An improved genome release (version Mt4.0) for the model legume Medicago truncatula.</title>
        <authorList>
            <person name="Tang H."/>
            <person name="Krishnakumar V."/>
            <person name="Bidwell S."/>
            <person name="Rosen B."/>
            <person name="Chan A."/>
            <person name="Zhou S."/>
            <person name="Gentzbittel L."/>
            <person name="Childs K.L."/>
            <person name="Yandell M."/>
            <person name="Gundlach H."/>
            <person name="Mayer K.F."/>
            <person name="Schwartz D.C."/>
            <person name="Town C.D."/>
        </authorList>
    </citation>
    <scope>GENOME REANNOTATION</scope>
    <source>
        <strain evidence="2">A17</strain>
        <strain evidence="4 5">cv. Jemalong A17</strain>
    </source>
</reference>
<dbReference type="Pfam" id="PF02458">
    <property type="entry name" value="Transferase"/>
    <property type="match status" value="1"/>
</dbReference>
<reference evidence="3" key="5">
    <citation type="journal article" date="2018" name="Nat. Plants">
        <title>Whole-genome landscape of Medicago truncatula symbiotic genes.</title>
        <authorList>
            <person name="Pecrix Y."/>
            <person name="Gamas P."/>
            <person name="Carrere S."/>
        </authorList>
    </citation>
    <scope>NUCLEOTIDE SEQUENCE</scope>
    <source>
        <tissue evidence="3">Leaves</tissue>
    </source>
</reference>
<dbReference type="EnsemblPlants" id="AES82649">
    <property type="protein sequence ID" value="AES82649"/>
    <property type="gene ID" value="MTR_7g114960"/>
</dbReference>
<name>G7L1V1_MEDTR</name>
<dbReference type="EMBL" id="PSQE01000007">
    <property type="protein sequence ID" value="RHN49393.1"/>
    <property type="molecule type" value="Genomic_DNA"/>
</dbReference>
<dbReference type="Gramene" id="rna44217">
    <property type="protein sequence ID" value="RHN49393.1"/>
    <property type="gene ID" value="gene44217"/>
</dbReference>
<dbReference type="OrthoDB" id="671439at2759"/>
<organism evidence="2 5">
    <name type="scientific">Medicago truncatula</name>
    <name type="common">Barrel medic</name>
    <name type="synonym">Medicago tribuloides</name>
    <dbReference type="NCBI Taxonomy" id="3880"/>
    <lineage>
        <taxon>Eukaryota</taxon>
        <taxon>Viridiplantae</taxon>
        <taxon>Streptophyta</taxon>
        <taxon>Embryophyta</taxon>
        <taxon>Tracheophyta</taxon>
        <taxon>Spermatophyta</taxon>
        <taxon>Magnoliopsida</taxon>
        <taxon>eudicotyledons</taxon>
        <taxon>Gunneridae</taxon>
        <taxon>Pentapetalae</taxon>
        <taxon>rosids</taxon>
        <taxon>fabids</taxon>
        <taxon>Fabales</taxon>
        <taxon>Fabaceae</taxon>
        <taxon>Papilionoideae</taxon>
        <taxon>50 kb inversion clade</taxon>
        <taxon>NPAAA clade</taxon>
        <taxon>Hologalegina</taxon>
        <taxon>IRL clade</taxon>
        <taxon>Trifolieae</taxon>
        <taxon>Medicago</taxon>
    </lineage>
</organism>
<dbReference type="EC" id="2.3.1.99" evidence="3"/>
<sequence>MSETECKVTLDSKLTVVSSRPVSSGKSHKLTGVDHGMSYHTLHLIYYYKNEEKWFGSFELDPLRESLSEVLSIYPTITGRLGREKEEDGGNWEVRCNDAGVRIIKANVDSTIDEWLSSSATGSDEAQLIAWDDMPHDPSTWSPFRIQINSFKEGGVAIGLSYSHMLSDLTFASSFFKSWTQTHRHSPISNSPFFTPINITTSSPLLNNNIPNSSLKPQTITSSSNLATATFKFSSSIIKHSLSIIQNKKCLNATPFDFLSALFWTRVTHLKPTKIHNQTHSLSICRDFRKLIKPSLPTGYFGNALHFSNLSLKMEEMENGELGDIASLIHTKLKGVTDKEIRSSIEWFESQKETEEGKFGTPKCMYGKELTFVCMEEEETESLLYESMFCDSEKPAHVSCRVGNVEGEGLIIVMPSSEGGFARTVIVMLKEEELDKLCNDQEILKLEPKIILAGCRINR</sequence>
<protein>
    <submittedName>
        <fullName evidence="2">HXXXD-type acyl-transferase family protein</fullName>
    </submittedName>
    <submittedName>
        <fullName evidence="3">Putative quinate O-hydroxycinnamoyltransferase</fullName>
        <ecNumber evidence="3">2.3.1.99</ecNumber>
    </submittedName>
</protein>
<evidence type="ECO:0000313" key="4">
    <source>
        <dbReference type="EnsemblPlants" id="AES82649"/>
    </source>
</evidence>
<dbReference type="InterPro" id="IPR050317">
    <property type="entry name" value="Plant_Fungal_Acyltransferase"/>
</dbReference>
<dbReference type="GO" id="GO:0016747">
    <property type="term" value="F:acyltransferase activity, transferring groups other than amino-acyl groups"/>
    <property type="evidence" value="ECO:0000318"/>
    <property type="project" value="GO_Central"/>
</dbReference>
<accession>G7L1V1</accession>
<dbReference type="EMBL" id="CM001223">
    <property type="protein sequence ID" value="AES82649.1"/>
    <property type="molecule type" value="Genomic_DNA"/>
</dbReference>
<proteinExistence type="inferred from homology"/>
<dbReference type="STRING" id="3880.G7L1V1"/>
<gene>
    <name evidence="4" type="primary">11434652</name>
    <name evidence="2" type="ordered locus">MTR_7g114960</name>
    <name evidence="3" type="ORF">MtrunA17_Chr7g0274021</name>
</gene>
<dbReference type="Gene3D" id="3.30.559.10">
    <property type="entry name" value="Chloramphenicol acetyltransferase-like domain"/>
    <property type="match status" value="2"/>
</dbReference>
<dbReference type="InterPro" id="IPR023213">
    <property type="entry name" value="CAT-like_dom_sf"/>
</dbReference>
<evidence type="ECO:0000313" key="3">
    <source>
        <dbReference type="EMBL" id="RHN49393.1"/>
    </source>
</evidence>
<reference evidence="6" key="4">
    <citation type="journal article" date="2018" name="Nat. Plants">
        <title>Whole-genome landscape of Medicago truncatula symbiotic genes.</title>
        <authorList>
            <person name="Pecrix Y."/>
            <person name="Staton S.E."/>
            <person name="Sallet E."/>
            <person name="Lelandais-Briere C."/>
            <person name="Moreau S."/>
            <person name="Carrere S."/>
            <person name="Blein T."/>
            <person name="Jardinaud M.F."/>
            <person name="Latrasse D."/>
            <person name="Zouine M."/>
            <person name="Zahm M."/>
            <person name="Kreplak J."/>
            <person name="Mayjonade B."/>
            <person name="Satge C."/>
            <person name="Perez M."/>
            <person name="Cauet S."/>
            <person name="Marande W."/>
            <person name="Chantry-Darmon C."/>
            <person name="Lopez-Roques C."/>
            <person name="Bouchez O."/>
            <person name="Berard A."/>
            <person name="Debelle F."/>
            <person name="Munos S."/>
            <person name="Bendahmane A."/>
            <person name="Berges H."/>
            <person name="Niebel A."/>
            <person name="Buitink J."/>
            <person name="Frugier F."/>
            <person name="Benhamed M."/>
            <person name="Crespi M."/>
            <person name="Gouzy J."/>
            <person name="Gamas P."/>
        </authorList>
    </citation>
    <scope>NUCLEOTIDE SEQUENCE [LARGE SCALE GENOMIC DNA]</scope>
    <source>
        <strain evidence="6">cv. Jemalong A17</strain>
    </source>
</reference>
<keyword evidence="3" id="KW-0808">Transferase</keyword>
<dbReference type="AlphaFoldDB" id="G7L1V1"/>
<dbReference type="OMA" id="GNWEVKC"/>